<dbReference type="RefSeq" id="WP_317543776.1">
    <property type="nucleotide sequence ID" value="NZ_JAWLKB010000010.1"/>
</dbReference>
<dbReference type="PROSITE" id="PS00061">
    <property type="entry name" value="ADH_SHORT"/>
    <property type="match status" value="1"/>
</dbReference>
<dbReference type="InterPro" id="IPR057326">
    <property type="entry name" value="KR_dom"/>
</dbReference>
<organism evidence="3 4">
    <name type="scientific">Rhodococcus globerulus</name>
    <dbReference type="NCBI Taxonomy" id="33008"/>
    <lineage>
        <taxon>Bacteria</taxon>
        <taxon>Bacillati</taxon>
        <taxon>Actinomycetota</taxon>
        <taxon>Actinomycetes</taxon>
        <taxon>Mycobacteriales</taxon>
        <taxon>Nocardiaceae</taxon>
        <taxon>Rhodococcus</taxon>
    </lineage>
</organism>
<name>A0ABU4BYJ4_RHOGO</name>
<evidence type="ECO:0000256" key="1">
    <source>
        <dbReference type="ARBA" id="ARBA00006484"/>
    </source>
</evidence>
<dbReference type="InterPro" id="IPR002347">
    <property type="entry name" value="SDR_fam"/>
</dbReference>
<dbReference type="CDD" id="cd05233">
    <property type="entry name" value="SDR_c"/>
    <property type="match status" value="1"/>
</dbReference>
<dbReference type="PANTHER" id="PTHR42760">
    <property type="entry name" value="SHORT-CHAIN DEHYDROGENASES/REDUCTASES FAMILY MEMBER"/>
    <property type="match status" value="1"/>
</dbReference>
<evidence type="ECO:0000313" key="3">
    <source>
        <dbReference type="EMBL" id="MDV6269308.1"/>
    </source>
</evidence>
<comment type="similarity">
    <text evidence="1">Belongs to the short-chain dehydrogenases/reductases (SDR) family.</text>
</comment>
<evidence type="ECO:0000313" key="4">
    <source>
        <dbReference type="Proteomes" id="UP001185927"/>
    </source>
</evidence>
<dbReference type="InterPro" id="IPR036291">
    <property type="entry name" value="NAD(P)-bd_dom_sf"/>
</dbReference>
<proteinExistence type="inferred from homology"/>
<gene>
    <name evidence="3" type="ORF">R3Q16_22080</name>
</gene>
<keyword evidence="4" id="KW-1185">Reference proteome</keyword>
<dbReference type="InterPro" id="IPR020904">
    <property type="entry name" value="Sc_DH/Rdtase_CS"/>
</dbReference>
<sequence length="249" mass="26081">MTDLVGRVVIVTGGAVHLGKTYACALADRGASVVVADLSGAALVAESIRGKDGRAIGVDIDLRDPSSLEAMVAKAHDEFGAVHALVNNAGHFRNMFRGPFEDIPESDWDACFDINVKGTWNAIRAVVPGFRKTGGGRIVNVSSSTAFKGLGNVVHYAAAKAAIVGMTRSLARELGPDSICVNAIAPDYVPDDDLHTRSPAARGRAVQGRCLQRDQTADDLVGAVTYLVSEDSAFVTGQTIHVNGGSYFG</sequence>
<dbReference type="SMART" id="SM00822">
    <property type="entry name" value="PKS_KR"/>
    <property type="match status" value="1"/>
</dbReference>
<protein>
    <submittedName>
        <fullName evidence="3">SDR family oxidoreductase</fullName>
    </submittedName>
</protein>
<dbReference type="PRINTS" id="PR00081">
    <property type="entry name" value="GDHRDH"/>
</dbReference>
<evidence type="ECO:0000259" key="2">
    <source>
        <dbReference type="SMART" id="SM00822"/>
    </source>
</evidence>
<feature type="domain" description="Ketoreductase" evidence="2">
    <location>
        <begin position="7"/>
        <end position="187"/>
    </location>
</feature>
<dbReference type="Gene3D" id="3.40.50.720">
    <property type="entry name" value="NAD(P)-binding Rossmann-like Domain"/>
    <property type="match status" value="1"/>
</dbReference>
<reference evidence="3 4" key="1">
    <citation type="submission" date="2023-10" db="EMBL/GenBank/DDBJ databases">
        <title>Development of a sustainable strategy for remediation of hydrocarbon-contaminated territories based on the waste exchange concept.</title>
        <authorList>
            <person name="Krivoruchko A."/>
        </authorList>
    </citation>
    <scope>NUCLEOTIDE SEQUENCE [LARGE SCALE GENOMIC DNA]</scope>
    <source>
        <strain evidence="3 4">IEGM 1203</strain>
    </source>
</reference>
<dbReference type="PRINTS" id="PR00080">
    <property type="entry name" value="SDRFAMILY"/>
</dbReference>
<dbReference type="EMBL" id="JAWLKB010000010">
    <property type="protein sequence ID" value="MDV6269308.1"/>
    <property type="molecule type" value="Genomic_DNA"/>
</dbReference>
<dbReference type="Pfam" id="PF13561">
    <property type="entry name" value="adh_short_C2"/>
    <property type="match status" value="1"/>
</dbReference>
<accession>A0ABU4BYJ4</accession>
<dbReference type="SUPFAM" id="SSF51735">
    <property type="entry name" value="NAD(P)-binding Rossmann-fold domains"/>
    <property type="match status" value="1"/>
</dbReference>
<comment type="caution">
    <text evidence="3">The sequence shown here is derived from an EMBL/GenBank/DDBJ whole genome shotgun (WGS) entry which is preliminary data.</text>
</comment>
<dbReference type="Proteomes" id="UP001185927">
    <property type="component" value="Unassembled WGS sequence"/>
</dbReference>